<gene>
    <name evidence="2" type="ORF">J2S23_001044</name>
</gene>
<dbReference type="Proteomes" id="UP001223079">
    <property type="component" value="Unassembled WGS sequence"/>
</dbReference>
<feature type="transmembrane region" description="Helical" evidence="1">
    <location>
        <begin position="187"/>
        <end position="209"/>
    </location>
</feature>
<feature type="transmembrane region" description="Helical" evidence="1">
    <location>
        <begin position="91"/>
        <end position="114"/>
    </location>
</feature>
<feature type="transmembrane region" description="Helical" evidence="1">
    <location>
        <begin position="65"/>
        <end position="85"/>
    </location>
</feature>
<organism evidence="2 3">
    <name type="scientific">Streptococcus moroccensis</name>
    <dbReference type="NCBI Taxonomy" id="1451356"/>
    <lineage>
        <taxon>Bacteria</taxon>
        <taxon>Bacillati</taxon>
        <taxon>Bacillota</taxon>
        <taxon>Bacilli</taxon>
        <taxon>Lactobacillales</taxon>
        <taxon>Streptococcaceae</taxon>
        <taxon>Streptococcus</taxon>
    </lineage>
</organism>
<proteinExistence type="predicted"/>
<keyword evidence="1" id="KW-0812">Transmembrane</keyword>
<dbReference type="RefSeq" id="WP_307121682.1">
    <property type="nucleotide sequence ID" value="NZ_JAUSTM010000008.1"/>
</dbReference>
<evidence type="ECO:0000313" key="2">
    <source>
        <dbReference type="EMBL" id="MDQ0222492.1"/>
    </source>
</evidence>
<name>A0ABT9YR65_9STRE</name>
<keyword evidence="1" id="KW-0472">Membrane</keyword>
<evidence type="ECO:0000256" key="1">
    <source>
        <dbReference type="SAM" id="Phobius"/>
    </source>
</evidence>
<sequence length="438" mass="49971">MKKDISYVLWGLFWIAIGLGLMVRREPFVDSMVYITGVSIFLLGLFKFPEALFATKKFPQLKHKLFHWGEGLLHLLIASLIVFISPYSAVWLARLVGLYQMVLGLIALVNYLILRSDRVPRRLNQLMIAFYNLFFGLLSLFNQYDVQGTLFRLGIYLIFVGLTSINDGRRILISQERETRFNRKIRISVPVIFTMFLPHGMMTKINAFINDELDLTPQIEADEALKARKNVPGIPDLKVFIHTAKTGFNTVGHCDISYQGRIYTFGNYDVDSERLFGTMGDGVLVETNETSYIDYCLREADKTLFEYQLVLDPQQRQAFEAKLADIKQLTVPWEPTSETQKASYMGQLQVIHGASFSKFKTSRFKTYFVLGTNCVLLADELIGTAGLDLIRMAGIIAPGSYFDYLEKEYENPNSIVVGMAVHSSEIRALQEKTRKTFT</sequence>
<feature type="transmembrane region" description="Helical" evidence="1">
    <location>
        <begin position="7"/>
        <end position="25"/>
    </location>
</feature>
<evidence type="ECO:0000313" key="3">
    <source>
        <dbReference type="Proteomes" id="UP001223079"/>
    </source>
</evidence>
<reference evidence="2 3" key="1">
    <citation type="submission" date="2023-07" db="EMBL/GenBank/DDBJ databases">
        <title>Genomic Encyclopedia of Type Strains, Phase IV (KMG-IV): sequencing the most valuable type-strain genomes for metagenomic binning, comparative biology and taxonomic classification.</title>
        <authorList>
            <person name="Goeker M."/>
        </authorList>
    </citation>
    <scope>NUCLEOTIDE SEQUENCE [LARGE SCALE GENOMIC DNA]</scope>
    <source>
        <strain evidence="2 3">DSM 105143</strain>
    </source>
</reference>
<keyword evidence="1" id="KW-1133">Transmembrane helix</keyword>
<dbReference type="Pfam" id="PF03729">
    <property type="entry name" value="DUF308"/>
    <property type="match status" value="1"/>
</dbReference>
<feature type="transmembrane region" description="Helical" evidence="1">
    <location>
        <begin position="126"/>
        <end position="144"/>
    </location>
</feature>
<feature type="transmembrane region" description="Helical" evidence="1">
    <location>
        <begin position="150"/>
        <end position="166"/>
    </location>
</feature>
<protein>
    <submittedName>
        <fullName evidence="2">Membrane channel-forming protein YqfA (Hemolysin III family)</fullName>
    </submittedName>
</protein>
<keyword evidence="3" id="KW-1185">Reference proteome</keyword>
<dbReference type="EMBL" id="JAUSTM010000008">
    <property type="protein sequence ID" value="MDQ0222492.1"/>
    <property type="molecule type" value="Genomic_DNA"/>
</dbReference>
<dbReference type="InterPro" id="IPR005325">
    <property type="entry name" value="DUF308_memb"/>
</dbReference>
<accession>A0ABT9YR65</accession>
<feature type="transmembrane region" description="Helical" evidence="1">
    <location>
        <begin position="31"/>
        <end position="53"/>
    </location>
</feature>
<comment type="caution">
    <text evidence="2">The sequence shown here is derived from an EMBL/GenBank/DDBJ whole genome shotgun (WGS) entry which is preliminary data.</text>
</comment>